<dbReference type="RefSeq" id="WP_176730714.1">
    <property type="nucleotide sequence ID" value="NZ_FMCX01000005.1"/>
</dbReference>
<dbReference type="Pfam" id="PF08305">
    <property type="entry name" value="NPCBM"/>
    <property type="match status" value="1"/>
</dbReference>
<dbReference type="PANTHER" id="PTHR35803">
    <property type="entry name" value="GLUCAN 1,4-ALPHA-GLUCOSIDASE SUSB-RELATED"/>
    <property type="match status" value="1"/>
</dbReference>
<organism evidence="4 5">
    <name type="scientific">Micromonospora mirobrigensis</name>
    <dbReference type="NCBI Taxonomy" id="262898"/>
    <lineage>
        <taxon>Bacteria</taxon>
        <taxon>Bacillati</taxon>
        <taxon>Actinomycetota</taxon>
        <taxon>Actinomycetes</taxon>
        <taxon>Micromonosporales</taxon>
        <taxon>Micromonosporaceae</taxon>
        <taxon>Micromonospora</taxon>
    </lineage>
</organism>
<dbReference type="InterPro" id="IPR029486">
    <property type="entry name" value="GH97_N"/>
</dbReference>
<evidence type="ECO:0000259" key="3">
    <source>
        <dbReference type="SMART" id="SM00776"/>
    </source>
</evidence>
<dbReference type="STRING" id="262898.GA0070564_1059"/>
<feature type="domain" description="Glycosyl hydrolase family 98 putative carbohydrate-binding module" evidence="3">
    <location>
        <begin position="681"/>
        <end position="822"/>
    </location>
</feature>
<dbReference type="InterPro" id="IPR013785">
    <property type="entry name" value="Aldolase_TIM"/>
</dbReference>
<dbReference type="Gene3D" id="3.20.20.70">
    <property type="entry name" value="Aldolase class I"/>
    <property type="match status" value="1"/>
</dbReference>
<keyword evidence="2" id="KW-0326">Glycosidase</keyword>
<dbReference type="Pfam" id="PF10566">
    <property type="entry name" value="Glyco_hydro_97"/>
    <property type="match status" value="1"/>
</dbReference>
<dbReference type="Gene3D" id="2.70.98.10">
    <property type="match status" value="1"/>
</dbReference>
<evidence type="ECO:0000256" key="2">
    <source>
        <dbReference type="ARBA" id="ARBA00023295"/>
    </source>
</evidence>
<dbReference type="Proteomes" id="UP000199504">
    <property type="component" value="Unassembled WGS sequence"/>
</dbReference>
<keyword evidence="5" id="KW-1185">Reference proteome</keyword>
<dbReference type="GO" id="GO:0016798">
    <property type="term" value="F:hydrolase activity, acting on glycosyl bonds"/>
    <property type="evidence" value="ECO:0007669"/>
    <property type="project" value="UniProtKB-KW"/>
</dbReference>
<dbReference type="Gene3D" id="2.60.40.1180">
    <property type="entry name" value="Golgi alpha-mannosidase II"/>
    <property type="match status" value="1"/>
</dbReference>
<dbReference type="PANTHER" id="PTHR35803:SF2">
    <property type="entry name" value="RETAINING ALPHA-GALACTOSIDASE"/>
    <property type="match status" value="1"/>
</dbReference>
<keyword evidence="1 4" id="KW-0378">Hydrolase</keyword>
<dbReference type="InterPro" id="IPR052720">
    <property type="entry name" value="Glycosyl_hydrolase_97"/>
</dbReference>
<dbReference type="AlphaFoldDB" id="A0A1C4Z2B4"/>
<name>A0A1C4Z2B4_9ACTN</name>
<dbReference type="InterPro" id="IPR013222">
    <property type="entry name" value="Glyco_hyd_98_carb-bd"/>
</dbReference>
<dbReference type="InterPro" id="IPR013780">
    <property type="entry name" value="Glyco_hydro_b"/>
</dbReference>
<dbReference type="SMART" id="SM00776">
    <property type="entry name" value="NPCBM"/>
    <property type="match status" value="1"/>
</dbReference>
<reference evidence="5" key="1">
    <citation type="submission" date="2016-06" db="EMBL/GenBank/DDBJ databases">
        <authorList>
            <person name="Varghese N."/>
            <person name="Submissions Spin"/>
        </authorList>
    </citation>
    <scope>NUCLEOTIDE SEQUENCE [LARGE SCALE GENOMIC DNA]</scope>
    <source>
        <strain evidence="5">DSM 44830</strain>
    </source>
</reference>
<dbReference type="Gene3D" id="2.60.120.1060">
    <property type="entry name" value="NPCBM/NEW2 domain"/>
    <property type="match status" value="1"/>
</dbReference>
<dbReference type="EMBL" id="FMCX01000005">
    <property type="protein sequence ID" value="SCF27169.1"/>
    <property type="molecule type" value="Genomic_DNA"/>
</dbReference>
<dbReference type="InterPro" id="IPR017853">
    <property type="entry name" value="GH"/>
</dbReference>
<dbReference type="InterPro" id="IPR014718">
    <property type="entry name" value="GH-type_carb-bd"/>
</dbReference>
<gene>
    <name evidence="4" type="ORF">GA0070564_1059</name>
</gene>
<dbReference type="Pfam" id="PF14509">
    <property type="entry name" value="GH97_C"/>
    <property type="match status" value="1"/>
</dbReference>
<evidence type="ECO:0000313" key="5">
    <source>
        <dbReference type="Proteomes" id="UP000199504"/>
    </source>
</evidence>
<dbReference type="SUPFAM" id="SSF49785">
    <property type="entry name" value="Galactose-binding domain-like"/>
    <property type="match status" value="1"/>
</dbReference>
<proteinExistence type="predicted"/>
<dbReference type="Pfam" id="PF14508">
    <property type="entry name" value="GH97_N"/>
    <property type="match status" value="1"/>
</dbReference>
<dbReference type="GO" id="GO:0030246">
    <property type="term" value="F:carbohydrate binding"/>
    <property type="evidence" value="ECO:0007669"/>
    <property type="project" value="InterPro"/>
</dbReference>
<dbReference type="InterPro" id="IPR038637">
    <property type="entry name" value="NPCBM_sf"/>
</dbReference>
<dbReference type="InterPro" id="IPR019563">
    <property type="entry name" value="GH97_catalytic"/>
</dbReference>
<dbReference type="InterPro" id="IPR008979">
    <property type="entry name" value="Galactose-bd-like_sf"/>
</dbReference>
<protein>
    <submittedName>
        <fullName evidence="4">Glycosyl-hydrolase 97 C-terminal, oligomerisation</fullName>
    </submittedName>
</protein>
<dbReference type="SUPFAM" id="SSF51445">
    <property type="entry name" value="(Trans)glycosidases"/>
    <property type="match status" value="1"/>
</dbReference>
<dbReference type="InterPro" id="IPR029483">
    <property type="entry name" value="GH97_C"/>
</dbReference>
<sequence length="831" mass="89870">MVTETLLLAETVASGLRALVTADDAGLRLTARRGSRTLLRIRLGVTVGGRDLAAESRFRRASTRSIAETLAPRSGKSTTPRTSTHEELTVTLADASDREWSIDVRVAADGIALRYGVPDLQGLSTLDGEATALELDGFERAWMLAYQTWYETPRSGWDIPRLSSGAYGFPALLRGPEGEHVLVTESGIDGRYSGAHALVDAAEGVLAFQQADAVTEIARGAITPWRVFVVGGIADVVESTFVDELAPAQHRSVQDAGWVRPGRAAWSWWSDFYSGAQLDAQKHFVDVAARLGWEHLLIDCGWEETWVPEIVSYASRFGIQVHLWTVWHDLDGPEKLERLARWRSWGVAGIKVDFMESESKDRYRWYDSILQETARLGMMVNFHGSVIPRGWARTWPQVIGYEAVRGSEYYVFYNDTPLTAEHNVIQPFTRNVVGGMDYTPVAFTAPGRSTSDGHELALSVAFECGITHFADSVDAYLERPLVARFLAELAPSWDETRLLAGTPDTEAIVARRSGDRWFIGGIATGPARTVEVPLDRLGEGSFDAWIVGDALTEDGRGLTETSATVDQTLTVPVSRDGGFVAILTSAGGDLFRAAPVEPVALPLVPAELVELDEDGRAEIVVPAAVSVRVAPGWRATRLQAGRWDIQAPADLLPGELGVVTVEGGPTRGVPTVTPVRAVRPLCGTAPLSSLPMLAFRNESGPVERDMSNGGGNPGDGRRMSIAGQEYDTGLGMSSPAEAHFHLGGRAEWFDGAVGIDDETPATAAAAIVEADGKVLFRVDLTAGVPAVGFRIDIAGYRTLTLRTEPYSESAAHIDWANATLTTLSYPQQSGH</sequence>
<evidence type="ECO:0000256" key="1">
    <source>
        <dbReference type="ARBA" id="ARBA00022801"/>
    </source>
</evidence>
<accession>A0A1C4Z2B4</accession>
<evidence type="ECO:0000313" key="4">
    <source>
        <dbReference type="EMBL" id="SCF27169.1"/>
    </source>
</evidence>